<keyword evidence="5 6" id="KW-0819">tRNA processing</keyword>
<dbReference type="PIRSF" id="PIRSF029256">
    <property type="entry name" value="SpoU_TrmH_prd"/>
    <property type="match status" value="1"/>
</dbReference>
<comment type="caution">
    <text evidence="9">The sequence shown here is derived from an EMBL/GenBank/DDBJ whole genome shotgun (WGS) entry which is preliminary data.</text>
</comment>
<evidence type="ECO:0000256" key="4">
    <source>
        <dbReference type="ARBA" id="ARBA00022691"/>
    </source>
</evidence>
<dbReference type="GO" id="GO:0005737">
    <property type="term" value="C:cytoplasm"/>
    <property type="evidence" value="ECO:0007669"/>
    <property type="project" value="UniProtKB-SubCell"/>
</dbReference>
<dbReference type="GO" id="GO:0002130">
    <property type="term" value="P:wobble position ribose methylation"/>
    <property type="evidence" value="ECO:0007669"/>
    <property type="project" value="TreeGrafter"/>
</dbReference>
<proteinExistence type="inferred from homology"/>
<dbReference type="InterPro" id="IPR001537">
    <property type="entry name" value="SpoU_MeTrfase"/>
</dbReference>
<dbReference type="InterPro" id="IPR016914">
    <property type="entry name" value="TrmL"/>
</dbReference>
<dbReference type="HAMAP" id="MF_01885">
    <property type="entry name" value="tRNA_methyltr_TrmL"/>
    <property type="match status" value="1"/>
</dbReference>
<dbReference type="EMBL" id="BCNV01000001">
    <property type="protein sequence ID" value="GAS80630.1"/>
    <property type="molecule type" value="Genomic_DNA"/>
</dbReference>
<dbReference type="Pfam" id="PF00588">
    <property type="entry name" value="SpoU_methylase"/>
    <property type="match status" value="1"/>
</dbReference>
<evidence type="ECO:0000256" key="3">
    <source>
        <dbReference type="ARBA" id="ARBA00022679"/>
    </source>
</evidence>
<protein>
    <recommendedName>
        <fullName evidence="6">Putative tRNA (cytidine(34)-2'-O)-methyltransferase</fullName>
        <ecNumber evidence="6">2.1.1.207</ecNumber>
    </recommendedName>
    <alternativeName>
        <fullName evidence="6">tRNA (cytidine/uridine-2'-O-)-methyltransferase</fullName>
    </alternativeName>
</protein>
<dbReference type="PANTHER" id="PTHR42971:SF1">
    <property type="entry name" value="TRNA (CYTIDINE(34)-2'-O)-METHYLTRANSFERASE"/>
    <property type="match status" value="1"/>
</dbReference>
<keyword evidence="1 6" id="KW-0963">Cytoplasm</keyword>
<evidence type="ECO:0000256" key="5">
    <source>
        <dbReference type="ARBA" id="ARBA00022694"/>
    </source>
</evidence>
<evidence type="ECO:0000313" key="9">
    <source>
        <dbReference type="EMBL" id="GAS80630.1"/>
    </source>
</evidence>
<evidence type="ECO:0000256" key="6">
    <source>
        <dbReference type="HAMAP-Rule" id="MF_01885"/>
    </source>
</evidence>
<feature type="domain" description="tRNA/rRNA methyltransferase SpoU type" evidence="8">
    <location>
        <begin position="3"/>
        <end position="142"/>
    </location>
</feature>
<comment type="catalytic activity">
    <reaction evidence="6">
        <text>cytidine(34) in tRNA + S-adenosyl-L-methionine = 2'-O-methylcytidine(34) in tRNA + S-adenosyl-L-homocysteine + H(+)</text>
        <dbReference type="Rhea" id="RHEA:43084"/>
        <dbReference type="Rhea" id="RHEA-COMP:10331"/>
        <dbReference type="Rhea" id="RHEA-COMP:10332"/>
        <dbReference type="ChEBI" id="CHEBI:15378"/>
        <dbReference type="ChEBI" id="CHEBI:57856"/>
        <dbReference type="ChEBI" id="CHEBI:59789"/>
        <dbReference type="ChEBI" id="CHEBI:74495"/>
        <dbReference type="ChEBI" id="CHEBI:82748"/>
        <dbReference type="EC" id="2.1.1.207"/>
    </reaction>
</comment>
<feature type="binding site" evidence="6 7">
    <location>
        <position position="101"/>
    </location>
    <ligand>
        <name>S-adenosyl-L-methionine</name>
        <dbReference type="ChEBI" id="CHEBI:59789"/>
    </ligand>
</feature>
<comment type="caution">
    <text evidence="6">Lacks conserved residue(s) required for the propagation of feature annotation.</text>
</comment>
<dbReference type="InterPro" id="IPR029028">
    <property type="entry name" value="Alpha/beta_knot_MTases"/>
</dbReference>
<evidence type="ECO:0000256" key="2">
    <source>
        <dbReference type="ARBA" id="ARBA00022603"/>
    </source>
</evidence>
<sequence>MALHIVLVEPEIPANTGNISRTCAATGTHLHLVRPLGFRTDDATLKRAGLDYWHAVHIEYHDSFEEVQEKYSEGRFFYATTKAKNRYSDFKFQDGDFLVFGKETKGLPPELIAANPDTCMKMPMTGDVRSLNLSNSAAIIVYEALRQLNFPGLEG</sequence>
<comment type="function">
    <text evidence="6">Could methylate the ribose at the nucleotide 34 wobble position in tRNA.</text>
</comment>
<dbReference type="Gene3D" id="3.40.1280.10">
    <property type="match status" value="1"/>
</dbReference>
<dbReference type="GO" id="GO:0141098">
    <property type="term" value="F:tRNA (cytidine(34)-2'-O)-methyltransferase activity"/>
    <property type="evidence" value="ECO:0007669"/>
    <property type="project" value="RHEA"/>
</dbReference>
<name>A0A124DXC6_PAEAM</name>
<comment type="subcellular location">
    <subcellularLocation>
        <location evidence="6">Cytoplasm</location>
    </subcellularLocation>
</comment>
<evidence type="ECO:0000256" key="7">
    <source>
        <dbReference type="PIRSR" id="PIRSR029256-1"/>
    </source>
</evidence>
<dbReference type="Proteomes" id="UP000069697">
    <property type="component" value="Unassembled WGS sequence"/>
</dbReference>
<dbReference type="InterPro" id="IPR029026">
    <property type="entry name" value="tRNA_m1G_MTases_N"/>
</dbReference>
<keyword evidence="4 6" id="KW-0949">S-adenosyl-L-methionine</keyword>
<keyword evidence="3 6" id="KW-0808">Transferase</keyword>
<dbReference type="AlphaFoldDB" id="A0A124DXC6"/>
<dbReference type="CDD" id="cd18094">
    <property type="entry name" value="SpoU-like_TrmL"/>
    <property type="match status" value="1"/>
</dbReference>
<dbReference type="RefSeq" id="WP_062833482.1">
    <property type="nucleotide sequence ID" value="NZ_BCNV01000001.1"/>
</dbReference>
<evidence type="ECO:0000313" key="10">
    <source>
        <dbReference type="Proteomes" id="UP000069697"/>
    </source>
</evidence>
<dbReference type="EC" id="2.1.1.207" evidence="6"/>
<feature type="binding site" evidence="6 7">
    <location>
        <position position="130"/>
    </location>
    <ligand>
        <name>S-adenosyl-L-methionine</name>
        <dbReference type="ChEBI" id="CHEBI:59789"/>
    </ligand>
</feature>
<dbReference type="PANTHER" id="PTHR42971">
    <property type="entry name" value="TRNA (CYTIDINE(34)-2'-O)-METHYLTRANSFERASE"/>
    <property type="match status" value="1"/>
</dbReference>
<dbReference type="GO" id="GO:0141102">
    <property type="term" value="F:tRNA (5-carboxymethylaminomethyluridine(34)-2'-O)-methyltransferase activity"/>
    <property type="evidence" value="ECO:0007669"/>
    <property type="project" value="RHEA"/>
</dbReference>
<accession>A0A124DXC6</accession>
<comment type="catalytic activity">
    <reaction evidence="6">
        <text>5-carboxymethylaminomethyluridine(34) in tRNA(Leu) + S-adenosyl-L-methionine = 5-carboxymethylaminomethyl-2'-O-methyluridine(34) in tRNA(Leu) + S-adenosyl-L-homocysteine + H(+)</text>
        <dbReference type="Rhea" id="RHEA:43088"/>
        <dbReference type="Rhea" id="RHEA-COMP:10333"/>
        <dbReference type="Rhea" id="RHEA-COMP:10334"/>
        <dbReference type="ChEBI" id="CHEBI:15378"/>
        <dbReference type="ChEBI" id="CHEBI:57856"/>
        <dbReference type="ChEBI" id="CHEBI:59789"/>
        <dbReference type="ChEBI" id="CHEBI:74508"/>
        <dbReference type="ChEBI" id="CHEBI:74511"/>
        <dbReference type="EC" id="2.1.1.207"/>
    </reaction>
</comment>
<dbReference type="SUPFAM" id="SSF75217">
    <property type="entry name" value="alpha/beta knot"/>
    <property type="match status" value="1"/>
</dbReference>
<dbReference type="GO" id="GO:0042802">
    <property type="term" value="F:identical protein binding"/>
    <property type="evidence" value="ECO:0007669"/>
    <property type="project" value="UniProtKB-ARBA"/>
</dbReference>
<dbReference type="NCBIfam" id="TIGR00185">
    <property type="entry name" value="tRNA_yibK_trmL"/>
    <property type="match status" value="1"/>
</dbReference>
<dbReference type="GO" id="GO:0003723">
    <property type="term" value="F:RNA binding"/>
    <property type="evidence" value="ECO:0007669"/>
    <property type="project" value="InterPro"/>
</dbReference>
<gene>
    <name evidence="9" type="ORF">PAHA3_0701</name>
</gene>
<organism evidence="9 10">
    <name type="scientific">Paenibacillus amylolyticus</name>
    <dbReference type="NCBI Taxonomy" id="1451"/>
    <lineage>
        <taxon>Bacteria</taxon>
        <taxon>Bacillati</taxon>
        <taxon>Bacillota</taxon>
        <taxon>Bacilli</taxon>
        <taxon>Bacillales</taxon>
        <taxon>Paenibacillaceae</taxon>
        <taxon>Paenibacillus</taxon>
    </lineage>
</organism>
<dbReference type="FunFam" id="3.40.1280.10:FF:000002">
    <property type="entry name" value="Peptidylprolyl isomerase"/>
    <property type="match status" value="1"/>
</dbReference>
<reference evidence="9 10" key="1">
    <citation type="journal article" date="2016" name="Genome Announc.">
        <title>Draft Genome Sequence of Paenibacillus amylolyticus Heshi-A3, Isolated from Fermented Rice Bran in a Japanese Fermented Seafood Dish.</title>
        <authorList>
            <person name="Akuzawa S."/>
            <person name="Nagaoka J."/>
            <person name="Kanekatsu M."/>
            <person name="Kubota E."/>
            <person name="Ohtake R."/>
            <person name="Suzuki T."/>
            <person name="Kanesaki Y."/>
        </authorList>
    </citation>
    <scope>NUCLEOTIDE SEQUENCE [LARGE SCALE GENOMIC DNA]</scope>
    <source>
        <strain evidence="9 10">Heshi-A3</strain>
    </source>
</reference>
<feature type="binding site" evidence="6 7">
    <location>
        <position position="122"/>
    </location>
    <ligand>
        <name>S-adenosyl-L-methionine</name>
        <dbReference type="ChEBI" id="CHEBI:59789"/>
    </ligand>
</feature>
<keyword evidence="2 6" id="KW-0489">Methyltransferase</keyword>
<evidence type="ECO:0000256" key="1">
    <source>
        <dbReference type="ARBA" id="ARBA00022490"/>
    </source>
</evidence>
<comment type="similarity">
    <text evidence="6">Belongs to the class IV-like SAM-binding methyltransferase superfamily. RNA methyltransferase TrmH family. TrmL subfamily.</text>
</comment>
<reference evidence="10" key="2">
    <citation type="submission" date="2016-01" db="EMBL/GenBank/DDBJ databases">
        <title>Draft Genome Sequence of Paenibacillus amylolyticus Heshi-A3 that Was Isolated from Fermented Rice Bran with Aging Salted Mackerel, Which Was Named Heshiko as Traditional Fermented Seafood in Japan.</title>
        <authorList>
            <person name="Akuzawa S."/>
            <person name="Nakagawa J."/>
            <person name="Kanekatsu T."/>
            <person name="Kubota E."/>
            <person name="Ohtake R."/>
            <person name="Suzuki T."/>
            <person name="Kanesaki Y."/>
        </authorList>
    </citation>
    <scope>NUCLEOTIDE SEQUENCE [LARGE SCALE GENOMIC DNA]</scope>
    <source>
        <strain evidence="10">Heshi-A3</strain>
    </source>
</reference>
<evidence type="ECO:0000259" key="8">
    <source>
        <dbReference type="Pfam" id="PF00588"/>
    </source>
</evidence>